<keyword evidence="5" id="KW-0689">Ribosomal protein</keyword>
<evidence type="ECO:0000256" key="5">
    <source>
        <dbReference type="ARBA" id="ARBA00022980"/>
    </source>
</evidence>
<evidence type="ECO:0000313" key="8">
    <source>
        <dbReference type="EMBL" id="CAD9245198.1"/>
    </source>
</evidence>
<dbReference type="CDD" id="cd23702">
    <property type="entry name" value="eL14"/>
    <property type="match status" value="1"/>
</dbReference>
<proteinExistence type="inferred from homology"/>
<keyword evidence="3" id="KW-0150">Chloroplast</keyword>
<evidence type="ECO:0000256" key="6">
    <source>
        <dbReference type="ARBA" id="ARBA00023274"/>
    </source>
</evidence>
<dbReference type="InterPro" id="IPR014722">
    <property type="entry name" value="Rib_uL2_dom2"/>
</dbReference>
<dbReference type="GO" id="GO:0003723">
    <property type="term" value="F:RNA binding"/>
    <property type="evidence" value="ECO:0007669"/>
    <property type="project" value="InterPro"/>
</dbReference>
<accession>A0A7S1TTL0</accession>
<keyword evidence="6" id="KW-0687">Ribonucleoprotein</keyword>
<dbReference type="GO" id="GO:0006412">
    <property type="term" value="P:translation"/>
    <property type="evidence" value="ECO:0007669"/>
    <property type="project" value="InterPro"/>
</dbReference>
<comment type="subcellular location">
    <subcellularLocation>
        <location evidence="1">Plastid</location>
        <location evidence="1">Chloroplast</location>
    </subcellularLocation>
</comment>
<dbReference type="Gene3D" id="6.10.250.2270">
    <property type="match status" value="1"/>
</dbReference>
<dbReference type="InterPro" id="IPR002784">
    <property type="entry name" value="Ribosomal_eL14_dom"/>
</dbReference>
<dbReference type="Gene3D" id="2.30.30.30">
    <property type="match status" value="1"/>
</dbReference>
<comment type="similarity">
    <text evidence="2">Belongs to the eukaryotic ribosomal protein eL14 family.</text>
</comment>
<dbReference type="PANTHER" id="PTHR11127:SF2">
    <property type="entry name" value="LARGE RIBOSOMAL SUBUNIT PROTEIN EL14"/>
    <property type="match status" value="1"/>
</dbReference>
<dbReference type="InterPro" id="IPR039660">
    <property type="entry name" value="Ribosomal_eL14"/>
</dbReference>
<dbReference type="PANTHER" id="PTHR11127">
    <property type="entry name" value="60S RIBOSOMAL PROTEIN L14"/>
    <property type="match status" value="1"/>
</dbReference>
<dbReference type="GO" id="GO:0003735">
    <property type="term" value="F:structural constituent of ribosome"/>
    <property type="evidence" value="ECO:0007669"/>
    <property type="project" value="InterPro"/>
</dbReference>
<dbReference type="AlphaFoldDB" id="A0A7S1TTL0"/>
<reference evidence="8" key="1">
    <citation type="submission" date="2021-01" db="EMBL/GenBank/DDBJ databases">
        <authorList>
            <person name="Corre E."/>
            <person name="Pelletier E."/>
            <person name="Niang G."/>
            <person name="Scheremetjew M."/>
            <person name="Finn R."/>
            <person name="Kale V."/>
            <person name="Holt S."/>
            <person name="Cochrane G."/>
            <person name="Meng A."/>
            <person name="Brown T."/>
            <person name="Cohen L."/>
        </authorList>
    </citation>
    <scope>NUCLEOTIDE SEQUENCE</scope>
    <source>
        <strain evidence="8">CCMP2877</strain>
    </source>
</reference>
<dbReference type="Pfam" id="PF01929">
    <property type="entry name" value="Ribosomal_L14e"/>
    <property type="match status" value="1"/>
</dbReference>
<gene>
    <name evidence="8" type="ORF">PPAR1163_LOCUS3546</name>
</gene>
<keyword evidence="4" id="KW-0934">Plastid</keyword>
<sequence length="129" mass="14431">MGFTRFVETGRVALVNYGEDTGKLCVVVDIVDINRALVDGPGITRQTLPYRRMALTDIKVEIARGASSGDVSAAWETEEVEKKWAATSWAKKIAAKKRRANLNDFERFKVMIAKKQKSRIVKKQLATMA</sequence>
<feature type="domain" description="Large ribosomal subunit protein eL14" evidence="7">
    <location>
        <begin position="45"/>
        <end position="117"/>
    </location>
</feature>
<protein>
    <recommendedName>
        <fullName evidence="7">Large ribosomal subunit protein eL14 domain-containing protein</fullName>
    </recommendedName>
</protein>
<dbReference type="EMBL" id="HBGJ01005780">
    <property type="protein sequence ID" value="CAD9245198.1"/>
    <property type="molecule type" value="Transcribed_RNA"/>
</dbReference>
<name>A0A7S1TTL0_9STRA</name>
<dbReference type="GO" id="GO:0009507">
    <property type="term" value="C:chloroplast"/>
    <property type="evidence" value="ECO:0007669"/>
    <property type="project" value="UniProtKB-SubCell"/>
</dbReference>
<evidence type="ECO:0000259" key="7">
    <source>
        <dbReference type="Pfam" id="PF01929"/>
    </source>
</evidence>
<evidence type="ECO:0000256" key="1">
    <source>
        <dbReference type="ARBA" id="ARBA00004229"/>
    </source>
</evidence>
<evidence type="ECO:0000256" key="3">
    <source>
        <dbReference type="ARBA" id="ARBA00022528"/>
    </source>
</evidence>
<dbReference type="InterPro" id="IPR008991">
    <property type="entry name" value="Translation_prot_SH3-like_sf"/>
</dbReference>
<dbReference type="SUPFAM" id="SSF50104">
    <property type="entry name" value="Translation proteins SH3-like domain"/>
    <property type="match status" value="1"/>
</dbReference>
<dbReference type="GO" id="GO:0042273">
    <property type="term" value="P:ribosomal large subunit biogenesis"/>
    <property type="evidence" value="ECO:0007669"/>
    <property type="project" value="TreeGrafter"/>
</dbReference>
<dbReference type="GO" id="GO:0022625">
    <property type="term" value="C:cytosolic large ribosomal subunit"/>
    <property type="evidence" value="ECO:0007669"/>
    <property type="project" value="TreeGrafter"/>
</dbReference>
<organism evidence="8">
    <name type="scientific">Phaeomonas parva</name>
    <dbReference type="NCBI Taxonomy" id="124430"/>
    <lineage>
        <taxon>Eukaryota</taxon>
        <taxon>Sar</taxon>
        <taxon>Stramenopiles</taxon>
        <taxon>Ochrophyta</taxon>
        <taxon>Pinguiophyceae</taxon>
        <taxon>Pinguiochrysidales</taxon>
        <taxon>Pinguiochrysidaceae</taxon>
        <taxon>Phaeomonas</taxon>
    </lineage>
</organism>
<evidence type="ECO:0000256" key="4">
    <source>
        <dbReference type="ARBA" id="ARBA00022640"/>
    </source>
</evidence>
<evidence type="ECO:0000256" key="2">
    <source>
        <dbReference type="ARBA" id="ARBA00006592"/>
    </source>
</evidence>